<feature type="region of interest" description="Disordered" evidence="1">
    <location>
        <begin position="1"/>
        <end position="29"/>
    </location>
</feature>
<proteinExistence type="predicted"/>
<organism evidence="3 4">
    <name type="scientific">Phlyctema vagabunda</name>
    <dbReference type="NCBI Taxonomy" id="108571"/>
    <lineage>
        <taxon>Eukaryota</taxon>
        <taxon>Fungi</taxon>
        <taxon>Dikarya</taxon>
        <taxon>Ascomycota</taxon>
        <taxon>Pezizomycotina</taxon>
        <taxon>Leotiomycetes</taxon>
        <taxon>Helotiales</taxon>
        <taxon>Dermateaceae</taxon>
        <taxon>Phlyctema</taxon>
    </lineage>
</organism>
<keyword evidence="4" id="KW-1185">Reference proteome</keyword>
<feature type="compositionally biased region" description="Acidic residues" evidence="1">
    <location>
        <begin position="7"/>
        <end position="21"/>
    </location>
</feature>
<sequence length="646" mass="73865">MKLEIEPLVEDDSTSESEETNESSTIEEPSSITKLFKCEVREYEARFNLKGEKVEKLVDAKTEADDNADKGYVMSSHKTFGMQGSLIVWTIEIYSPHIQKALRQVIQVYPSVSFEGDIIILNDETHCIFHYRRELEQYRDSIDDRAAKLHIHLLLRFMERELRSAIRVYTSHVETATSNPSIEFQYLWMVFRPGELIIHGRDETEQIMVLVNTQLTGNDCNKAWSITGKVITHDGTSFGYTEQTVKISTFAGSRLISKLPVYPLNYHQDQESLRAKHKIRGEKFCSLRGSHHKFYQGVALALGHELDRDQWGQVDKYPVETKMVNSRVIIDSRMFGIFKAPNRVKLTERKTNFSDSDKDLSTLTKEDLIISHFRIPGFSLYDKKWCWFSVEMIQPVLFNEGAFDTLLLPRNHKDLVHALVKNHGSDDFDDLIKGKGKGLVVVLHGEPGVGKTFTAESIADQVQRPLYVLNSGELGVTPESVEANLNSALTLATSWNAIVLIDEADVFLEQRTIHDLTRNCLVSLFLRVLEYYQGILFLTTNRLATFDLAFKSRIHLSLKYTALDETRRKELWKLFLGRVSRDSPEVWDDKLLVELSKPNLNGRQIKNTVRTANTLALATKTPLSIGHLQSVLETIRDFDSELSRST</sequence>
<dbReference type="SMART" id="SM00382">
    <property type="entry name" value="AAA"/>
    <property type="match status" value="1"/>
</dbReference>
<dbReference type="InterPro" id="IPR054289">
    <property type="entry name" value="DUF7025"/>
</dbReference>
<evidence type="ECO:0000259" key="2">
    <source>
        <dbReference type="SMART" id="SM00382"/>
    </source>
</evidence>
<accession>A0ABR4PPM6</accession>
<name>A0ABR4PPM6_9HELO</name>
<dbReference type="InterPro" id="IPR003959">
    <property type="entry name" value="ATPase_AAA_core"/>
</dbReference>
<dbReference type="PANTHER" id="PTHR46411:SF3">
    <property type="entry name" value="AAA+ ATPASE DOMAIN-CONTAINING PROTEIN"/>
    <property type="match status" value="1"/>
</dbReference>
<dbReference type="Gene3D" id="3.40.50.300">
    <property type="entry name" value="P-loop containing nucleotide triphosphate hydrolases"/>
    <property type="match status" value="1"/>
</dbReference>
<dbReference type="InterPro" id="IPR003593">
    <property type="entry name" value="AAA+_ATPase"/>
</dbReference>
<dbReference type="Pfam" id="PF00004">
    <property type="entry name" value="AAA"/>
    <property type="match status" value="1"/>
</dbReference>
<dbReference type="Pfam" id="PF22942">
    <property type="entry name" value="DUF7025"/>
    <property type="match status" value="1"/>
</dbReference>
<dbReference type="SUPFAM" id="SSF52540">
    <property type="entry name" value="P-loop containing nucleoside triphosphate hydrolases"/>
    <property type="match status" value="1"/>
</dbReference>
<protein>
    <submittedName>
        <fullName evidence="3">AAA family ATPase</fullName>
    </submittedName>
</protein>
<feature type="domain" description="AAA+ ATPase" evidence="2">
    <location>
        <begin position="437"/>
        <end position="561"/>
    </location>
</feature>
<dbReference type="InterPro" id="IPR027417">
    <property type="entry name" value="P-loop_NTPase"/>
</dbReference>
<dbReference type="PANTHER" id="PTHR46411">
    <property type="entry name" value="FAMILY ATPASE, PUTATIVE-RELATED"/>
    <property type="match status" value="1"/>
</dbReference>
<gene>
    <name evidence="3" type="ORF">PVAG01_04525</name>
</gene>
<evidence type="ECO:0000256" key="1">
    <source>
        <dbReference type="SAM" id="MobiDB-lite"/>
    </source>
</evidence>
<evidence type="ECO:0000313" key="3">
    <source>
        <dbReference type="EMBL" id="KAL3425244.1"/>
    </source>
</evidence>
<dbReference type="EMBL" id="JBFCZG010000003">
    <property type="protein sequence ID" value="KAL3425244.1"/>
    <property type="molecule type" value="Genomic_DNA"/>
</dbReference>
<dbReference type="Proteomes" id="UP001629113">
    <property type="component" value="Unassembled WGS sequence"/>
</dbReference>
<evidence type="ECO:0000313" key="4">
    <source>
        <dbReference type="Proteomes" id="UP001629113"/>
    </source>
</evidence>
<reference evidence="3 4" key="1">
    <citation type="submission" date="2024-06" db="EMBL/GenBank/DDBJ databases">
        <title>Complete genome of Phlyctema vagabunda strain 19-DSS-EL-015.</title>
        <authorList>
            <person name="Fiorenzani C."/>
        </authorList>
    </citation>
    <scope>NUCLEOTIDE SEQUENCE [LARGE SCALE GENOMIC DNA]</scope>
    <source>
        <strain evidence="3 4">19-DSS-EL-015</strain>
    </source>
</reference>
<comment type="caution">
    <text evidence="3">The sequence shown here is derived from an EMBL/GenBank/DDBJ whole genome shotgun (WGS) entry which is preliminary data.</text>
</comment>